<protein>
    <submittedName>
        <fullName evidence="2">Arylesterase</fullName>
    </submittedName>
</protein>
<dbReference type="Proteomes" id="UP000309186">
    <property type="component" value="Unassembled WGS sequence"/>
</dbReference>
<evidence type="ECO:0000313" key="3">
    <source>
        <dbReference type="Proteomes" id="UP000309186"/>
    </source>
</evidence>
<dbReference type="RefSeq" id="WP_138478943.1">
    <property type="nucleotide sequence ID" value="NZ_PPSW01000007.1"/>
</dbReference>
<dbReference type="OrthoDB" id="9786188at2"/>
<gene>
    <name evidence="2" type="ORF">C1E24_03950</name>
</gene>
<dbReference type="PROSITE" id="PS51257">
    <property type="entry name" value="PROKAR_LIPOPROTEIN"/>
    <property type="match status" value="1"/>
</dbReference>
<dbReference type="PANTHER" id="PTHR30383:SF24">
    <property type="entry name" value="THIOESTERASE 1_PROTEASE 1_LYSOPHOSPHOLIPASE L1"/>
    <property type="match status" value="1"/>
</dbReference>
<organism evidence="2 3">
    <name type="scientific">Pseudoalteromonas phenolica</name>
    <dbReference type="NCBI Taxonomy" id="161398"/>
    <lineage>
        <taxon>Bacteria</taxon>
        <taxon>Pseudomonadati</taxon>
        <taxon>Pseudomonadota</taxon>
        <taxon>Gammaproteobacteria</taxon>
        <taxon>Alteromonadales</taxon>
        <taxon>Pseudoalteromonadaceae</taxon>
        <taxon>Pseudoalteromonas</taxon>
    </lineage>
</organism>
<dbReference type="EMBL" id="PPSW01000007">
    <property type="protein sequence ID" value="TLX47966.1"/>
    <property type="molecule type" value="Genomic_DNA"/>
</dbReference>
<name>A0A5R9Q645_9GAMM</name>
<dbReference type="SUPFAM" id="SSF52266">
    <property type="entry name" value="SGNH hydrolase"/>
    <property type="match status" value="1"/>
</dbReference>
<dbReference type="Pfam" id="PF13472">
    <property type="entry name" value="Lipase_GDSL_2"/>
    <property type="match status" value="1"/>
</dbReference>
<dbReference type="InterPro" id="IPR051532">
    <property type="entry name" value="Ester_Hydrolysis_Enzymes"/>
</dbReference>
<dbReference type="Gene3D" id="3.40.50.1110">
    <property type="entry name" value="SGNH hydrolase"/>
    <property type="match status" value="1"/>
</dbReference>
<evidence type="ECO:0000259" key="1">
    <source>
        <dbReference type="Pfam" id="PF13472"/>
    </source>
</evidence>
<dbReference type="AlphaFoldDB" id="A0A5R9Q645"/>
<proteinExistence type="predicted"/>
<dbReference type="InterPro" id="IPR036514">
    <property type="entry name" value="SGNH_hydro_sf"/>
</dbReference>
<comment type="caution">
    <text evidence="2">The sequence shown here is derived from an EMBL/GenBank/DDBJ whole genome shotgun (WGS) entry which is preliminary data.</text>
</comment>
<evidence type="ECO:0000313" key="2">
    <source>
        <dbReference type="EMBL" id="TLX47966.1"/>
    </source>
</evidence>
<dbReference type="PANTHER" id="PTHR30383">
    <property type="entry name" value="THIOESTERASE 1/PROTEASE 1/LYSOPHOSPHOLIPASE L1"/>
    <property type="match status" value="1"/>
</dbReference>
<accession>A0A5R9Q645</accession>
<dbReference type="GO" id="GO:0004622">
    <property type="term" value="F:phosphatidylcholine lysophospholipase activity"/>
    <property type="evidence" value="ECO:0007669"/>
    <property type="project" value="TreeGrafter"/>
</dbReference>
<sequence length="201" mass="21997">MPFLKIFSLLFIFFLTGCSDAPKLTRLQQHDVILAFGDSLTQGVGVSKQYSYPSVLETLSGVKVINAGISGETTSEGLNRFADVIEQHAPAIVILLEGGNDILQNKSLDETQANLNHMIDIAKSYGVEVVLIGVPQKSLFSSSAPLYQALADKHQIVFEPTLIAKLMKKPSMKSDYIHFNRAGYETMAESIHQLLKDNGAL</sequence>
<feature type="domain" description="SGNH hydrolase-type esterase" evidence="1">
    <location>
        <begin position="35"/>
        <end position="185"/>
    </location>
</feature>
<dbReference type="CDD" id="cd01822">
    <property type="entry name" value="Lysophospholipase_L1_like"/>
    <property type="match status" value="1"/>
</dbReference>
<reference evidence="2 3" key="1">
    <citation type="submission" date="2018-01" db="EMBL/GenBank/DDBJ databases">
        <title>Co-occurrence of chitin degradation, pigmentation and bioactivity in marine Pseudoalteromonas.</title>
        <authorList>
            <person name="Paulsen S."/>
            <person name="Gram L."/>
            <person name="Machado H."/>
        </authorList>
    </citation>
    <scope>NUCLEOTIDE SEQUENCE [LARGE SCALE GENOMIC DNA]</scope>
    <source>
        <strain evidence="2 3">S3663</strain>
    </source>
</reference>
<dbReference type="InterPro" id="IPR013830">
    <property type="entry name" value="SGNH_hydro"/>
</dbReference>